<dbReference type="SUPFAM" id="SSF52743">
    <property type="entry name" value="Subtilisin-like"/>
    <property type="match status" value="2"/>
</dbReference>
<keyword evidence="4 10" id="KW-0645">Protease</keyword>
<evidence type="ECO:0000256" key="4">
    <source>
        <dbReference type="ARBA" id="ARBA00022670"/>
    </source>
</evidence>
<organism evidence="14 15">
    <name type="scientific">Cannabis sativa</name>
    <name type="common">Hemp</name>
    <name type="synonym">Marijuana</name>
    <dbReference type="NCBI Taxonomy" id="3483"/>
    <lineage>
        <taxon>Eukaryota</taxon>
        <taxon>Viridiplantae</taxon>
        <taxon>Streptophyta</taxon>
        <taxon>Embryophyta</taxon>
        <taxon>Tracheophyta</taxon>
        <taxon>Spermatophyta</taxon>
        <taxon>Magnoliopsida</taxon>
        <taxon>eudicotyledons</taxon>
        <taxon>Gunneridae</taxon>
        <taxon>Pentapetalae</taxon>
        <taxon>rosids</taxon>
        <taxon>fabids</taxon>
        <taxon>Rosales</taxon>
        <taxon>Cannabaceae</taxon>
        <taxon>Cannabis</taxon>
    </lineage>
</organism>
<dbReference type="GO" id="GO:0006508">
    <property type="term" value="P:proteolysis"/>
    <property type="evidence" value="ECO:0007669"/>
    <property type="project" value="UniProtKB-KW"/>
</dbReference>
<dbReference type="Pfam" id="PF00082">
    <property type="entry name" value="Peptidase_S8"/>
    <property type="match status" value="2"/>
</dbReference>
<evidence type="ECO:0000256" key="7">
    <source>
        <dbReference type="ARBA" id="ARBA00022825"/>
    </source>
</evidence>
<accession>A0A7J6HVS9</accession>
<dbReference type="PRINTS" id="PR00723">
    <property type="entry name" value="SUBTILISIN"/>
</dbReference>
<keyword evidence="5" id="KW-0732">Signal</keyword>
<reference evidence="14 15" key="1">
    <citation type="journal article" date="2020" name="bioRxiv">
        <title>Sequence and annotation of 42 cannabis genomes reveals extensive copy number variation in cannabinoid synthesis and pathogen resistance genes.</title>
        <authorList>
            <person name="Mckernan K.J."/>
            <person name="Helbert Y."/>
            <person name="Kane L.T."/>
            <person name="Ebling H."/>
            <person name="Zhang L."/>
            <person name="Liu B."/>
            <person name="Eaton Z."/>
            <person name="Mclaughlin S."/>
            <person name="Kingan S."/>
            <person name="Baybayan P."/>
            <person name="Concepcion G."/>
            <person name="Jordan M."/>
            <person name="Riva A."/>
            <person name="Barbazuk W."/>
            <person name="Harkins T."/>
        </authorList>
    </citation>
    <scope>NUCLEOTIDE SEQUENCE [LARGE SCALE GENOMIC DNA]</scope>
    <source>
        <strain evidence="15">cv. Jamaican Lion 4</strain>
        <tissue evidence="14">Leaf</tissue>
    </source>
</reference>
<dbReference type="InterPro" id="IPR034197">
    <property type="entry name" value="Peptidases_S8_3"/>
</dbReference>
<feature type="active site" description="Charge relay system" evidence="9 10">
    <location>
        <position position="977"/>
    </location>
</feature>
<dbReference type="Proteomes" id="UP000583929">
    <property type="component" value="Unassembled WGS sequence"/>
</dbReference>
<name>A0A7J6HVS9_CANSA</name>
<dbReference type="GO" id="GO:0004252">
    <property type="term" value="F:serine-type endopeptidase activity"/>
    <property type="evidence" value="ECO:0007669"/>
    <property type="project" value="UniProtKB-UniRule"/>
</dbReference>
<dbReference type="InterPro" id="IPR041469">
    <property type="entry name" value="Subtilisin-like_FN3"/>
</dbReference>
<feature type="active site" description="Charge relay system" evidence="10">
    <location>
        <position position="144"/>
    </location>
</feature>
<dbReference type="Gene3D" id="3.40.50.200">
    <property type="entry name" value="Peptidase S8/S53 domain"/>
    <property type="match status" value="2"/>
</dbReference>
<dbReference type="InterPro" id="IPR000209">
    <property type="entry name" value="Peptidase_S8/S53_dom"/>
</dbReference>
<keyword evidence="3" id="KW-0964">Secreted</keyword>
<evidence type="ECO:0000256" key="2">
    <source>
        <dbReference type="ARBA" id="ARBA00011073"/>
    </source>
</evidence>
<dbReference type="Pfam" id="PF17766">
    <property type="entry name" value="fn3_6"/>
    <property type="match status" value="2"/>
</dbReference>
<dbReference type="Gene3D" id="2.60.40.2310">
    <property type="match status" value="2"/>
</dbReference>
<keyword evidence="15" id="KW-1185">Reference proteome</keyword>
<evidence type="ECO:0000313" key="14">
    <source>
        <dbReference type="EMBL" id="KAF4399316.1"/>
    </source>
</evidence>
<dbReference type="CDD" id="cd04852">
    <property type="entry name" value="Peptidases_S8_3"/>
    <property type="match status" value="2"/>
</dbReference>
<comment type="caution">
    <text evidence="14">The sequence shown here is derived from an EMBL/GenBank/DDBJ whole genome shotgun (WGS) entry which is preliminary data.</text>
</comment>
<dbReference type="Gene3D" id="3.50.30.30">
    <property type="match status" value="2"/>
</dbReference>
<feature type="active site" description="Charge relay system" evidence="9 10">
    <location>
        <position position="1303"/>
    </location>
</feature>
<feature type="domain" description="Peptidase S8/S53" evidence="11">
    <location>
        <begin position="135"/>
        <end position="583"/>
    </location>
</feature>
<dbReference type="PROSITE" id="PS00138">
    <property type="entry name" value="SUBTILASE_SER"/>
    <property type="match status" value="2"/>
</dbReference>
<comment type="subcellular location">
    <subcellularLocation>
        <location evidence="1">Secreted</location>
    </subcellularLocation>
</comment>
<dbReference type="Pfam" id="PF05922">
    <property type="entry name" value="Inhibitor_I9"/>
    <property type="match status" value="2"/>
</dbReference>
<protein>
    <submittedName>
        <fullName evidence="14">Uncharacterized protein</fullName>
    </submittedName>
</protein>
<dbReference type="InterPro" id="IPR010259">
    <property type="entry name" value="S8pro/Inhibitor_I9"/>
</dbReference>
<dbReference type="PROSITE" id="PS51892">
    <property type="entry name" value="SUBTILASE"/>
    <property type="match status" value="2"/>
</dbReference>
<evidence type="ECO:0000313" key="15">
    <source>
        <dbReference type="Proteomes" id="UP000583929"/>
    </source>
</evidence>
<dbReference type="InterPro" id="IPR045051">
    <property type="entry name" value="SBT"/>
</dbReference>
<evidence type="ECO:0000259" key="11">
    <source>
        <dbReference type="Pfam" id="PF00082"/>
    </source>
</evidence>
<dbReference type="GO" id="GO:0005576">
    <property type="term" value="C:extracellular region"/>
    <property type="evidence" value="ECO:0007669"/>
    <property type="project" value="UniProtKB-SubCell"/>
</dbReference>
<feature type="domain" description="Inhibitor I9" evidence="12">
    <location>
        <begin position="31"/>
        <end position="112"/>
    </location>
</feature>
<feature type="active site" description="Charge relay system" evidence="9 10">
    <location>
        <position position="906"/>
    </location>
</feature>
<feature type="domain" description="Subtilisin-like protease fibronectin type-III" evidence="13">
    <location>
        <begin position="656"/>
        <end position="759"/>
    </location>
</feature>
<dbReference type="CDD" id="cd02120">
    <property type="entry name" value="PA_subtilisin_like"/>
    <property type="match status" value="1"/>
</dbReference>
<dbReference type="FunFam" id="3.30.70.80:FF:000003">
    <property type="entry name" value="Subtilisin-like protease SBT1.9"/>
    <property type="match status" value="2"/>
</dbReference>
<evidence type="ECO:0000256" key="6">
    <source>
        <dbReference type="ARBA" id="ARBA00022801"/>
    </source>
</evidence>
<dbReference type="InterPro" id="IPR037045">
    <property type="entry name" value="S8pro/Inhibitor_I9_sf"/>
</dbReference>
<evidence type="ECO:0000259" key="13">
    <source>
        <dbReference type="Pfam" id="PF17766"/>
    </source>
</evidence>
<dbReference type="InterPro" id="IPR015500">
    <property type="entry name" value="Peptidase_S8_subtilisin-rel"/>
</dbReference>
<feature type="active site" description="Charge relay system" evidence="10">
    <location>
        <position position="215"/>
    </location>
</feature>
<keyword evidence="8" id="KW-0325">Glycoprotein</keyword>
<dbReference type="GO" id="GO:0009609">
    <property type="term" value="P:response to symbiotic bacterium"/>
    <property type="evidence" value="ECO:0007669"/>
    <property type="project" value="UniProtKB-ARBA"/>
</dbReference>
<dbReference type="PANTHER" id="PTHR10795">
    <property type="entry name" value="PROPROTEIN CONVERTASE SUBTILISIN/KEXIN"/>
    <property type="match status" value="1"/>
</dbReference>
<feature type="domain" description="Subtilisin-like protease fibronectin type-III" evidence="13">
    <location>
        <begin position="1417"/>
        <end position="1523"/>
    </location>
</feature>
<keyword evidence="7 10" id="KW-0720">Serine protease</keyword>
<feature type="domain" description="Peptidase S8/S53" evidence="11">
    <location>
        <begin position="897"/>
        <end position="1340"/>
    </location>
</feature>
<dbReference type="Gene3D" id="3.30.70.80">
    <property type="entry name" value="Peptidase S8 propeptide/proteinase inhibitor I9"/>
    <property type="match status" value="2"/>
</dbReference>
<dbReference type="InterPro" id="IPR023828">
    <property type="entry name" value="Peptidase_S8_Ser-AS"/>
</dbReference>
<proteinExistence type="inferred from homology"/>
<feature type="domain" description="Inhibitor I9" evidence="12">
    <location>
        <begin position="793"/>
        <end position="874"/>
    </location>
</feature>
<evidence type="ECO:0000259" key="12">
    <source>
        <dbReference type="Pfam" id="PF05922"/>
    </source>
</evidence>
<evidence type="ECO:0000256" key="3">
    <source>
        <dbReference type="ARBA" id="ARBA00022525"/>
    </source>
</evidence>
<evidence type="ECO:0000256" key="10">
    <source>
        <dbReference type="PROSITE-ProRule" id="PRU01240"/>
    </source>
</evidence>
<comment type="similarity">
    <text evidence="2 10">Belongs to the peptidase S8 family.</text>
</comment>
<evidence type="ECO:0000256" key="9">
    <source>
        <dbReference type="PIRSR" id="PIRSR615500-1"/>
    </source>
</evidence>
<sequence>MTTALPRIQVVILNLIPIFFLFSSSYAQSKVYIVYMDHSAIPRAFSTHHSWFESTLSSISENSELPISSKLIHTYTNSIHGFSASLTPSELASLKNSPGYIHSTPDRPMELHTTHSPNFLGMSTSSGVWPASSYGEDVIIGVIDSGVWPESESFKDRGMSRVPLRWKGKCVTGQQFNTSLCNKKLIGARYFNNGVRANFPDAKITINSARDNEGHGTHTASIACGNFVEGASYFGYAAGTARGMAPRARLAVYKVLWENYIYSSDVIAAVDQAIKDGVDVLSMSLGIFAEEDKFYDEDPIALATFAAMEKGIFVSASAGNKGRLFHGTIYNGAPWLTTVAAGTVDREFKGALTLGNDTKTITFESLYPGEFSGHREQIVFLNKCKSLKKLKRLKGKVIVVCKDGKNTNLGTQVDIIKNGSTSVISGAIFLTNYDYKDYYDYSFAAGFIDDENDRKTVMDYISKNKNPTGVLEFRKTILGTATAPKVARYSSRGPFARSRNVLKPDVLAPGSEILASWTPLDKVGEVHSKPLFSNFKLVSGTSMAAPHVSGLAALIKSVHPDWSPAAIRSAIMTTANPLDNTGSPIKDDGNNDEPASPLAMGAGFIDPNKAIDPGLIYDAETEDYVKLLCSFNYTAKQMKIITKTNTSCNGIKPSSDLNYPSFIAYFPSDLEGSHRPKVVREFIRRVRNVGNEKASYRAEVSGMSGFNVKVEPSKLVFRRKNEMLSYKLSVEGPISVVEEIELLVHGSLSWVEESEILTSSAMTTAIARMELVILNLMPIFFLFFSSTYAQSKVYIVYMDHSVMPKAFSTHHNWFESTLSSISENSELPISSKLIHTYTNSIHGFSASLTPSELASLKNSPGYIHSTPDRPLELHTTHSTKFLGMSTTSGVWPASSYGEGVIIGVIDSGIWPESESFKDRGMSRVPLRWKGKCETGQHFNSSLCNKKLIGARFFNKGIVANFPEINITLNSARDDQGHGSHTASTAAGNFVENASYYGYAAGTARGMAPRARVAAYKVLWKNKVFASDVVAAVDQAIKDGVDVLSMSLGFFAAKDKFYEEDAIAVATFAAMEKGIFVSASAGNAGRLHGTINNGAPWLTTVGAGTVDREFEGALTLGNDTKQITFESLYAGNFSGLREPLVFLNKCKSLKKLKNIKGKVIVVCKDGKTTTLEDQIEVIKNGSTSVISGAIFVTNDEWKDYYDYSFAATFVDEKDNQKTVMDYISKNKNPTGILEFRKTILGRATAPKVARYSSRGPFMRSPSVLKPDILAPGSEILASWSPLNKIVEVHSKPLFSHFKIISGTSMAAPHVSGLAALIKTVHPDWSPAAIRSAIMTTANPLDNTGSPIKDAGNFDHPASPLEMGAGFIDPNKAIDPGLIYDAETEDYVKLLCSLNYTAKQMKIITKTNTSCNGIKPSSDLNYPSFIAYFPSDFEAPHPGPKVVREFQRRVRNVGKERSSYIAELSGMRGLKVKVEPMKLVFRRKNEMLSYKLSVEGPTNLEEEVVHGSLSWVEESGKHVVRSPIVATNMDPMNL</sequence>
<gene>
    <name evidence="14" type="ORF">G4B88_022399</name>
</gene>
<dbReference type="EMBL" id="JAATIQ010000021">
    <property type="protein sequence ID" value="KAF4399316.1"/>
    <property type="molecule type" value="Genomic_DNA"/>
</dbReference>
<evidence type="ECO:0000256" key="1">
    <source>
        <dbReference type="ARBA" id="ARBA00004613"/>
    </source>
</evidence>
<evidence type="ECO:0000256" key="8">
    <source>
        <dbReference type="ARBA" id="ARBA00023180"/>
    </source>
</evidence>
<keyword evidence="6 10" id="KW-0378">Hydrolase</keyword>
<dbReference type="FunFam" id="3.40.50.200:FF:000006">
    <property type="entry name" value="Subtilisin-like protease SBT1.5"/>
    <property type="match status" value="2"/>
</dbReference>
<feature type="active site" description="Charge relay system" evidence="10">
    <location>
        <position position="542"/>
    </location>
</feature>
<evidence type="ECO:0000256" key="5">
    <source>
        <dbReference type="ARBA" id="ARBA00022729"/>
    </source>
</evidence>
<dbReference type="InterPro" id="IPR036852">
    <property type="entry name" value="Peptidase_S8/S53_dom_sf"/>
</dbReference>